<dbReference type="InterPro" id="IPR036977">
    <property type="entry name" value="DNA_primase_Znf_CHC2"/>
</dbReference>
<evidence type="ECO:0000256" key="4">
    <source>
        <dbReference type="ARBA" id="ARBA00022842"/>
    </source>
</evidence>
<name>A0A6L5XGT6_9BACT</name>
<keyword evidence="3" id="KW-0862">Zinc</keyword>
<dbReference type="InterPro" id="IPR050219">
    <property type="entry name" value="DnaG_primase"/>
</dbReference>
<accession>A0A6L5XGT6</accession>
<evidence type="ECO:0000256" key="5">
    <source>
        <dbReference type="ARBA" id="ARBA00023125"/>
    </source>
</evidence>
<dbReference type="Gene3D" id="3.90.980.10">
    <property type="entry name" value="DNA primase, catalytic core, N-terminal domain"/>
    <property type="match status" value="1"/>
</dbReference>
<proteinExistence type="predicted"/>
<dbReference type="InterPro" id="IPR034151">
    <property type="entry name" value="TOPRIM_DnaG_bac"/>
</dbReference>
<dbReference type="GO" id="GO:0006269">
    <property type="term" value="P:DNA replication, synthesis of primer"/>
    <property type="evidence" value="ECO:0007669"/>
    <property type="project" value="InterPro"/>
</dbReference>
<dbReference type="Proteomes" id="UP000483362">
    <property type="component" value="Unassembled WGS sequence"/>
</dbReference>
<dbReference type="CDD" id="cd03364">
    <property type="entry name" value="TOPRIM_DnaG_primases"/>
    <property type="match status" value="1"/>
</dbReference>
<keyword evidence="4" id="KW-0460">Magnesium</keyword>
<dbReference type="Pfam" id="PF13155">
    <property type="entry name" value="Toprim_2"/>
    <property type="match status" value="1"/>
</dbReference>
<dbReference type="SMART" id="SM00400">
    <property type="entry name" value="ZnF_CHCC"/>
    <property type="match status" value="1"/>
</dbReference>
<comment type="caution">
    <text evidence="7">The sequence shown here is derived from an EMBL/GenBank/DDBJ whole genome shotgun (WGS) entry which is preliminary data.</text>
</comment>
<organism evidence="7 8">
    <name type="scientific">Sodaliphilus pleomorphus</name>
    <dbReference type="NCBI Taxonomy" id="2606626"/>
    <lineage>
        <taxon>Bacteria</taxon>
        <taxon>Pseudomonadati</taxon>
        <taxon>Bacteroidota</taxon>
        <taxon>Bacteroidia</taxon>
        <taxon>Bacteroidales</taxon>
        <taxon>Muribaculaceae</taxon>
        <taxon>Sodaliphilus</taxon>
    </lineage>
</organism>
<dbReference type="Gene3D" id="3.40.50.300">
    <property type="entry name" value="P-loop containing nucleotide triphosphate hydrolases"/>
    <property type="match status" value="1"/>
</dbReference>
<dbReference type="GO" id="GO:0003677">
    <property type="term" value="F:DNA binding"/>
    <property type="evidence" value="ECO:0007669"/>
    <property type="project" value="UniProtKB-KW"/>
</dbReference>
<evidence type="ECO:0000313" key="8">
    <source>
        <dbReference type="Proteomes" id="UP000483362"/>
    </source>
</evidence>
<dbReference type="Pfam" id="PF08275">
    <property type="entry name" value="DNAG_N"/>
    <property type="match status" value="1"/>
</dbReference>
<dbReference type="EMBL" id="VULT01000029">
    <property type="protein sequence ID" value="MSS18662.1"/>
    <property type="molecule type" value="Genomic_DNA"/>
</dbReference>
<dbReference type="RefSeq" id="WP_154328111.1">
    <property type="nucleotide sequence ID" value="NZ_CP045696.1"/>
</dbReference>
<dbReference type="InterPro" id="IPR006295">
    <property type="entry name" value="DNA_primase_DnaG"/>
</dbReference>
<keyword evidence="1" id="KW-0479">Metal-binding</keyword>
<dbReference type="GO" id="GO:0008270">
    <property type="term" value="F:zinc ion binding"/>
    <property type="evidence" value="ECO:0007669"/>
    <property type="project" value="UniProtKB-KW"/>
</dbReference>
<dbReference type="Gene3D" id="3.40.1360.10">
    <property type="match status" value="1"/>
</dbReference>
<protein>
    <submittedName>
        <fullName evidence="7">DNA primase</fullName>
    </submittedName>
</protein>
<evidence type="ECO:0000256" key="1">
    <source>
        <dbReference type="ARBA" id="ARBA00022723"/>
    </source>
</evidence>
<evidence type="ECO:0000256" key="3">
    <source>
        <dbReference type="ARBA" id="ARBA00022833"/>
    </source>
</evidence>
<dbReference type="SUPFAM" id="SSF57783">
    <property type="entry name" value="Zinc beta-ribbon"/>
    <property type="match status" value="1"/>
</dbReference>
<gene>
    <name evidence="7" type="primary">dnaG</name>
    <name evidence="7" type="ORF">FYJ29_12985</name>
</gene>
<dbReference type="SUPFAM" id="SSF56731">
    <property type="entry name" value="DNA primase core"/>
    <property type="match status" value="1"/>
</dbReference>
<keyword evidence="5" id="KW-0238">DNA-binding</keyword>
<evidence type="ECO:0000313" key="7">
    <source>
        <dbReference type="EMBL" id="MSS18662.1"/>
    </source>
</evidence>
<dbReference type="Gene3D" id="3.90.580.10">
    <property type="entry name" value="Zinc finger, CHC2-type domain"/>
    <property type="match status" value="1"/>
</dbReference>
<dbReference type="InterPro" id="IPR013264">
    <property type="entry name" value="DNAG_N"/>
</dbReference>
<evidence type="ECO:0000256" key="2">
    <source>
        <dbReference type="ARBA" id="ARBA00022771"/>
    </source>
</evidence>
<dbReference type="SUPFAM" id="SSF52540">
    <property type="entry name" value="P-loop containing nucleoside triphosphate hydrolases"/>
    <property type="match status" value="1"/>
</dbReference>
<sequence length="1080" mass="123045">MISERDIEQVLSRADIVEVVEHCMGRLGRGNKACCPFHNERTPSFHVNPRTQTWHCFGGCPQGDNGGDVINFVMKYKHLSFPEAVKDLAHQYGITIEETHDVKTAQQIQEQQKRESMLAINQWAGVFYAKAIAGDNDKARFALNYAVEKRGWGAEYVSENGIGYADGQRDSLYKAAKTAGQPIELMVELGILRRDEHGEIYDFYRDRLMIPIRDRFRRIIGFTARALGESKAKYINSPTSLVYEKKSTIFGIDNAITTARKEDIFFLVEGAPDVIKLQSVGVTNTVASLGGAWSTAHFEQLKRHANRVCFIPDADPPKRGEKMGAGKRFVCANGMIALRAGLGVTVREIPPLADEKRDPDSFITSAAVLASIEEKDFVVWYGEILFEPAETVEDKSAVVTEIANLLAIIKDDVKVQMLLKQLQKLYPDKALWKSALAAARKANKEQKVSGDKAQMLNKELLAKYGFYESGHCYWSIGKDGEYQWSNFVMEPMFHIKDPLWPKRLYRITNYRNYSEIIELKQEDLCSIQKFKQKVEGLGNFIWLAKEEHLTKLKMYLYEKTETAIEITQLGWQRKGFFAWGNGCFYNGNWYDTDDYGIVRLGKELGNYYLPANSRIYRDETKLFAFERRFVHLALGGISLHDYTEKLIDVFGDNGKVGICFLLATLFRDVVAGYTKSFPILNLFGPVGSGKSELGHSLMSFFIIDNTPPNIQNSTVPALADVIAQCANALVHIDEYKNDIDYLKIEFLKGLWDGSGRSRMNMDRDKKREITSVDCGVILSGQEMPTADIALFTRVIFLTFNQSVFSSEAKRKFEELKDIRKRGLSHITLKILQHRAKFESEFAGNYNTALSDIVENTRHEEVQDRILRNWCVPLAAFRTLAGVLDLPMTYREMLNICVDHVLLQNSECKTSNELASFWNVVAYLLQDGKIFKDSDFKIRYVQRFKCDTTNVIEWAQPKPVLLLRKSRIFMLYKRNGKLVGDNTLPAETLAYYLEKSKAYIGLKRSVRFKNIIDGRQETTIEKDEFGNDKVKATDSVDRAYCFDYAMLRDTYGINLEVVTGGVEEDYEEPRPEPTQGDLFQG</sequence>
<dbReference type="InterPro" id="IPR037068">
    <property type="entry name" value="DNA_primase_core_N_sf"/>
</dbReference>
<dbReference type="PANTHER" id="PTHR30313:SF2">
    <property type="entry name" value="DNA PRIMASE"/>
    <property type="match status" value="1"/>
</dbReference>
<keyword evidence="2" id="KW-0863">Zinc-finger</keyword>
<feature type="domain" description="Zinc finger CHC2-type" evidence="6">
    <location>
        <begin position="31"/>
        <end position="89"/>
    </location>
</feature>
<evidence type="ECO:0000259" key="6">
    <source>
        <dbReference type="SMART" id="SM00400"/>
    </source>
</evidence>
<dbReference type="NCBIfam" id="TIGR01391">
    <property type="entry name" value="dnaG"/>
    <property type="match status" value="1"/>
</dbReference>
<dbReference type="AlphaFoldDB" id="A0A6L5XGT6"/>
<dbReference type="InterPro" id="IPR027417">
    <property type="entry name" value="P-loop_NTPase"/>
</dbReference>
<dbReference type="GO" id="GO:0005737">
    <property type="term" value="C:cytoplasm"/>
    <property type="evidence" value="ECO:0007669"/>
    <property type="project" value="TreeGrafter"/>
</dbReference>
<dbReference type="GO" id="GO:0003899">
    <property type="term" value="F:DNA-directed RNA polymerase activity"/>
    <property type="evidence" value="ECO:0007669"/>
    <property type="project" value="InterPro"/>
</dbReference>
<dbReference type="Pfam" id="PF01807">
    <property type="entry name" value="Zn_ribbon_DnaG"/>
    <property type="match status" value="1"/>
</dbReference>
<keyword evidence="8" id="KW-1185">Reference proteome</keyword>
<reference evidence="7 8" key="1">
    <citation type="submission" date="2019-08" db="EMBL/GenBank/DDBJ databases">
        <title>In-depth cultivation of the pig gut microbiome towards novel bacterial diversity and tailored functional studies.</title>
        <authorList>
            <person name="Wylensek D."/>
            <person name="Hitch T.C.A."/>
            <person name="Clavel T."/>
        </authorList>
    </citation>
    <scope>NUCLEOTIDE SEQUENCE [LARGE SCALE GENOMIC DNA]</scope>
    <source>
        <strain evidence="7 8">Oil-RF-744-WCA-WT-10</strain>
    </source>
</reference>
<dbReference type="PANTHER" id="PTHR30313">
    <property type="entry name" value="DNA PRIMASE"/>
    <property type="match status" value="1"/>
</dbReference>
<dbReference type="InterPro" id="IPR002694">
    <property type="entry name" value="Znf_CHC2"/>
</dbReference>